<keyword evidence="2" id="KW-0813">Transport</keyword>
<proteinExistence type="inferred from homology"/>
<keyword evidence="3" id="KW-0812">Transmembrane</keyword>
<comment type="similarity">
    <text evidence="1">Belongs to the ABC-2 integral membrane protein family.</text>
</comment>
<reference evidence="4 5" key="1">
    <citation type="submission" date="2020-08" db="EMBL/GenBank/DDBJ databases">
        <title>Complete genome sequence of Entomobacter blattae G55GP.</title>
        <authorList>
            <person name="Poehlein A."/>
            <person name="Guzman J."/>
            <person name="Daniel R."/>
            <person name="Vilcinskas A."/>
        </authorList>
    </citation>
    <scope>NUCLEOTIDE SEQUENCE [LARGE SCALE GENOMIC DNA]</scope>
    <source>
        <strain evidence="4 5">G55GP</strain>
    </source>
</reference>
<feature type="transmembrane region" description="Helical" evidence="3">
    <location>
        <begin position="195"/>
        <end position="214"/>
    </location>
</feature>
<feature type="transmembrane region" description="Helical" evidence="3">
    <location>
        <begin position="141"/>
        <end position="161"/>
    </location>
</feature>
<evidence type="ECO:0000256" key="1">
    <source>
        <dbReference type="ARBA" id="ARBA00007783"/>
    </source>
</evidence>
<keyword evidence="3" id="KW-1133">Transmembrane helix</keyword>
<name>A0A7H1NT70_9PROT</name>
<feature type="transmembrane region" description="Helical" evidence="3">
    <location>
        <begin position="249"/>
        <end position="270"/>
    </location>
</feature>
<accession>A0A7H1NT70</accession>
<protein>
    <submittedName>
        <fullName evidence="4">ABC-2 type transporter</fullName>
    </submittedName>
</protein>
<organism evidence="4 5">
    <name type="scientific">Entomobacter blattae</name>
    <dbReference type="NCBI Taxonomy" id="2762277"/>
    <lineage>
        <taxon>Bacteria</taxon>
        <taxon>Pseudomonadati</taxon>
        <taxon>Pseudomonadota</taxon>
        <taxon>Alphaproteobacteria</taxon>
        <taxon>Acetobacterales</taxon>
        <taxon>Acetobacteraceae</taxon>
        <taxon>Entomobacter</taxon>
    </lineage>
</organism>
<feature type="transmembrane region" description="Helical" evidence="3">
    <location>
        <begin position="168"/>
        <end position="189"/>
    </location>
</feature>
<keyword evidence="3" id="KW-0472">Membrane</keyword>
<sequence>MTPDSQPRQHETILVLKPEKGAKRFGSALRDITDGLKFWRLFCKLSWLDIKLRYRGSLLGPLWITLSTTVMIASMAGIYAYLFHMSLKDYLPFLTISIVLWGYVHSTISDGTTAFTTAQNIIHSLRIPFSIHVFRTLIRNVYLVLHNIIVVVAVFAIYRILPNPLMTLPALVLWSVDAFFLCLLLSTLGARYRDVSPIIASILQILFFITPIIWKPDLIYLGRQYMLLNPFFPLIEIMRAPLMGEIPRLSIWVFAVGYSVLIWLAGFLVFTKARARLAYWI</sequence>
<keyword evidence="5" id="KW-1185">Reference proteome</keyword>
<dbReference type="RefSeq" id="WP_203413189.1">
    <property type="nucleotide sequence ID" value="NZ_CP060244.1"/>
</dbReference>
<feature type="transmembrane region" description="Helical" evidence="3">
    <location>
        <begin position="62"/>
        <end position="83"/>
    </location>
</feature>
<evidence type="ECO:0000256" key="3">
    <source>
        <dbReference type="SAM" id="Phobius"/>
    </source>
</evidence>
<dbReference type="EMBL" id="CP060244">
    <property type="protein sequence ID" value="QNT78980.1"/>
    <property type="molecule type" value="Genomic_DNA"/>
</dbReference>
<evidence type="ECO:0000313" key="5">
    <source>
        <dbReference type="Proteomes" id="UP000516349"/>
    </source>
</evidence>
<feature type="transmembrane region" description="Helical" evidence="3">
    <location>
        <begin position="90"/>
        <end position="108"/>
    </location>
</feature>
<dbReference type="PANTHER" id="PTHR30413">
    <property type="entry name" value="INNER MEMBRANE TRANSPORT PERMEASE"/>
    <property type="match status" value="1"/>
</dbReference>
<dbReference type="AlphaFoldDB" id="A0A7H1NT70"/>
<dbReference type="GO" id="GO:0015920">
    <property type="term" value="P:lipopolysaccharide transport"/>
    <property type="evidence" value="ECO:0007669"/>
    <property type="project" value="TreeGrafter"/>
</dbReference>
<dbReference type="KEGG" id="ebla:JGUZn3_17630"/>
<evidence type="ECO:0000313" key="4">
    <source>
        <dbReference type="EMBL" id="QNT78980.1"/>
    </source>
</evidence>
<gene>
    <name evidence="4" type="ORF">JGUZn3_17630</name>
</gene>
<dbReference type="Proteomes" id="UP000516349">
    <property type="component" value="Chromosome"/>
</dbReference>
<dbReference type="PANTHER" id="PTHR30413:SF10">
    <property type="entry name" value="CAPSULE POLYSACCHARIDE EXPORT INNER-MEMBRANE PROTEIN CTRC"/>
    <property type="match status" value="1"/>
</dbReference>
<evidence type="ECO:0000256" key="2">
    <source>
        <dbReference type="ARBA" id="ARBA00022448"/>
    </source>
</evidence>